<keyword evidence="3" id="KW-1185">Reference proteome</keyword>
<dbReference type="VEuPathDB" id="FungiDB:DIURU_005749"/>
<name>A0A642UCK6_DIURU</name>
<dbReference type="EMBL" id="SWFT01000163">
    <property type="protein sequence ID" value="KAA8896737.1"/>
    <property type="molecule type" value="Genomic_DNA"/>
</dbReference>
<gene>
    <name evidence="2" type="ORF">DIURU_005749</name>
</gene>
<evidence type="ECO:0000256" key="1">
    <source>
        <dbReference type="SAM" id="MobiDB-lite"/>
    </source>
</evidence>
<dbReference type="Proteomes" id="UP000449547">
    <property type="component" value="Unassembled WGS sequence"/>
</dbReference>
<proteinExistence type="predicted"/>
<dbReference type="AlphaFoldDB" id="A0A642UCK6"/>
<dbReference type="OrthoDB" id="4025603at2759"/>
<evidence type="ECO:0000313" key="3">
    <source>
        <dbReference type="Proteomes" id="UP000449547"/>
    </source>
</evidence>
<organism evidence="2 3">
    <name type="scientific">Diutina rugosa</name>
    <name type="common">Yeast</name>
    <name type="synonym">Candida rugosa</name>
    <dbReference type="NCBI Taxonomy" id="5481"/>
    <lineage>
        <taxon>Eukaryota</taxon>
        <taxon>Fungi</taxon>
        <taxon>Dikarya</taxon>
        <taxon>Ascomycota</taxon>
        <taxon>Saccharomycotina</taxon>
        <taxon>Pichiomycetes</taxon>
        <taxon>Debaryomycetaceae</taxon>
        <taxon>Diutina</taxon>
    </lineage>
</organism>
<evidence type="ECO:0000313" key="2">
    <source>
        <dbReference type="EMBL" id="KAA8896737.1"/>
    </source>
</evidence>
<dbReference type="GeneID" id="54784400"/>
<feature type="compositionally biased region" description="Basic and acidic residues" evidence="1">
    <location>
        <begin position="64"/>
        <end position="74"/>
    </location>
</feature>
<sequence length="74" mass="8200">MGFDDLVKQGEAFYKGQDGKVDTSKLKEDATDAYNVYSSKTGTTQDKAKQIYSEIQNNHNTSGGKKEESKTESK</sequence>
<dbReference type="RefSeq" id="XP_034009597.1">
    <property type="nucleotide sequence ID" value="XM_034158765.1"/>
</dbReference>
<accession>A0A642UCK6</accession>
<reference evidence="2 3" key="1">
    <citation type="submission" date="2019-07" db="EMBL/GenBank/DDBJ databases">
        <title>Genome assembly of two rare yeast pathogens: Diutina rugosa and Trichomonascus ciferrii.</title>
        <authorList>
            <person name="Mixao V."/>
            <person name="Saus E."/>
            <person name="Hansen A."/>
            <person name="Lass-Flor C."/>
            <person name="Gabaldon T."/>
        </authorList>
    </citation>
    <scope>NUCLEOTIDE SEQUENCE [LARGE SCALE GENOMIC DNA]</scope>
    <source>
        <strain evidence="2 3">CBS 613</strain>
    </source>
</reference>
<protein>
    <submittedName>
        <fullName evidence="2">Uncharacterized protein</fullName>
    </submittedName>
</protein>
<feature type="region of interest" description="Disordered" evidence="1">
    <location>
        <begin position="53"/>
        <end position="74"/>
    </location>
</feature>
<comment type="caution">
    <text evidence="2">The sequence shown here is derived from an EMBL/GenBank/DDBJ whole genome shotgun (WGS) entry which is preliminary data.</text>
</comment>